<evidence type="ECO:0008006" key="3">
    <source>
        <dbReference type="Google" id="ProtNLM"/>
    </source>
</evidence>
<dbReference type="InterPro" id="IPR032675">
    <property type="entry name" value="LRR_dom_sf"/>
</dbReference>
<dbReference type="Proteomes" id="UP000054549">
    <property type="component" value="Unassembled WGS sequence"/>
</dbReference>
<feature type="non-terminal residue" evidence="1">
    <location>
        <position position="1"/>
    </location>
</feature>
<name>A0A0C2XDC0_AMAMK</name>
<dbReference type="HOGENOM" id="CLU_020999_3_2_1"/>
<organism evidence="1 2">
    <name type="scientific">Amanita muscaria (strain Koide BX008)</name>
    <dbReference type="NCBI Taxonomy" id="946122"/>
    <lineage>
        <taxon>Eukaryota</taxon>
        <taxon>Fungi</taxon>
        <taxon>Dikarya</taxon>
        <taxon>Basidiomycota</taxon>
        <taxon>Agaricomycotina</taxon>
        <taxon>Agaricomycetes</taxon>
        <taxon>Agaricomycetidae</taxon>
        <taxon>Agaricales</taxon>
        <taxon>Pluteineae</taxon>
        <taxon>Amanitaceae</taxon>
        <taxon>Amanita</taxon>
    </lineage>
</organism>
<dbReference type="EMBL" id="KN818231">
    <property type="protein sequence ID" value="KIL67466.1"/>
    <property type="molecule type" value="Genomic_DNA"/>
</dbReference>
<reference evidence="1 2" key="1">
    <citation type="submission" date="2014-04" db="EMBL/GenBank/DDBJ databases">
        <title>Evolutionary Origins and Diversification of the Mycorrhizal Mutualists.</title>
        <authorList>
            <consortium name="DOE Joint Genome Institute"/>
            <consortium name="Mycorrhizal Genomics Consortium"/>
            <person name="Kohler A."/>
            <person name="Kuo A."/>
            <person name="Nagy L.G."/>
            <person name="Floudas D."/>
            <person name="Copeland A."/>
            <person name="Barry K.W."/>
            <person name="Cichocki N."/>
            <person name="Veneault-Fourrey C."/>
            <person name="LaButti K."/>
            <person name="Lindquist E.A."/>
            <person name="Lipzen A."/>
            <person name="Lundell T."/>
            <person name="Morin E."/>
            <person name="Murat C."/>
            <person name="Riley R."/>
            <person name="Ohm R."/>
            <person name="Sun H."/>
            <person name="Tunlid A."/>
            <person name="Henrissat B."/>
            <person name="Grigoriev I.V."/>
            <person name="Hibbett D.S."/>
            <person name="Martin F."/>
        </authorList>
    </citation>
    <scope>NUCLEOTIDE SEQUENCE [LARGE SCALE GENOMIC DNA]</scope>
    <source>
        <strain evidence="1 2">Koide BX008</strain>
    </source>
</reference>
<accession>A0A0C2XDC0</accession>
<dbReference type="AlphaFoldDB" id="A0A0C2XDC0"/>
<sequence length="344" mass="38718">YLSRSHPLLLDVFISSNTLDAPLSILIPHASRWRRLCLVTDSQLTQPIHQALHQLSVPVLEYISIRTGYECDAEEHQSYPNLPSLLPQIFSSTSSLHFVRLAGAALWTLQPSLITVRTLHLEGCKLMHMTCQQFRTLMAALPSLVNLSLSQLAVQSSPENGRNPTLASLRRLRFFDEEGQPSIAMSLMDLPILESISLQNVESFGSMTRAYNETQSIAFDACPLPLNDLWDVVEAFPSVRSLTMDQSVNGLYALLGFSGEVKWPDLETITIYDLIPINVESFCSMVQDRIQAGKPLGAVRLNRRSRTVLKNKGRLQWVGDRVRVENHDFEDAWPPGLEFYDPDD</sequence>
<dbReference type="OrthoDB" id="3203373at2759"/>
<dbReference type="SUPFAM" id="SSF52047">
    <property type="entry name" value="RNI-like"/>
    <property type="match status" value="1"/>
</dbReference>
<protein>
    <recommendedName>
        <fullName evidence="3">F-box protein</fullName>
    </recommendedName>
</protein>
<dbReference type="STRING" id="946122.A0A0C2XDC0"/>
<evidence type="ECO:0000313" key="1">
    <source>
        <dbReference type="EMBL" id="KIL67466.1"/>
    </source>
</evidence>
<dbReference type="Gene3D" id="3.80.10.10">
    <property type="entry name" value="Ribonuclease Inhibitor"/>
    <property type="match status" value="1"/>
</dbReference>
<keyword evidence="2" id="KW-1185">Reference proteome</keyword>
<gene>
    <name evidence="1" type="ORF">M378DRAFT_41495</name>
</gene>
<feature type="non-terminal residue" evidence="1">
    <location>
        <position position="344"/>
    </location>
</feature>
<dbReference type="InParanoid" id="A0A0C2XDC0"/>
<evidence type="ECO:0000313" key="2">
    <source>
        <dbReference type="Proteomes" id="UP000054549"/>
    </source>
</evidence>
<proteinExistence type="predicted"/>